<evidence type="ECO:0000256" key="11">
    <source>
        <dbReference type="ARBA" id="ARBA00038409"/>
    </source>
</evidence>
<proteinExistence type="inferred from homology"/>
<evidence type="ECO:0000256" key="15">
    <source>
        <dbReference type="ARBA" id="ARBA00077805"/>
    </source>
</evidence>
<name>A0AA89BPZ4_PINIB</name>
<dbReference type="SMART" id="SM00355">
    <property type="entry name" value="ZnF_C2H2"/>
    <property type="match status" value="3"/>
</dbReference>
<organism evidence="18 19">
    <name type="scientific">Pinctada imbricata</name>
    <name type="common">Atlantic pearl-oyster</name>
    <name type="synonym">Pinctada martensii</name>
    <dbReference type="NCBI Taxonomy" id="66713"/>
    <lineage>
        <taxon>Eukaryota</taxon>
        <taxon>Metazoa</taxon>
        <taxon>Spiralia</taxon>
        <taxon>Lophotrochozoa</taxon>
        <taxon>Mollusca</taxon>
        <taxon>Bivalvia</taxon>
        <taxon>Autobranchia</taxon>
        <taxon>Pteriomorphia</taxon>
        <taxon>Pterioida</taxon>
        <taxon>Pterioidea</taxon>
        <taxon>Pteriidae</taxon>
        <taxon>Pinctada</taxon>
    </lineage>
</organism>
<dbReference type="GO" id="GO:0000981">
    <property type="term" value="F:DNA-binding transcription factor activity, RNA polymerase II-specific"/>
    <property type="evidence" value="ECO:0007669"/>
    <property type="project" value="TreeGrafter"/>
</dbReference>
<evidence type="ECO:0000256" key="10">
    <source>
        <dbReference type="ARBA" id="ARBA00023242"/>
    </source>
</evidence>
<dbReference type="GO" id="GO:0045944">
    <property type="term" value="P:positive regulation of transcription by RNA polymerase II"/>
    <property type="evidence" value="ECO:0007669"/>
    <property type="project" value="UniProtKB-ARBA"/>
</dbReference>
<comment type="caution">
    <text evidence="18">The sequence shown here is derived from an EMBL/GenBank/DDBJ whole genome shotgun (WGS) entry which is preliminary data.</text>
</comment>
<comment type="function">
    <text evidence="12">Transcriptional activator essential for osteoblast differentiation. Binds to SP1 and EKLF consensus sequences and to other G/C-rich sequences.</text>
</comment>
<dbReference type="FunFam" id="3.30.160.60:FF:000077">
    <property type="entry name" value="Sp8 transcription factor"/>
    <property type="match status" value="1"/>
</dbReference>
<comment type="subunit">
    <text evidence="13">Interacts with RIOX1; the interaction is direct and inhibits transcription activator activity.</text>
</comment>
<evidence type="ECO:0000256" key="5">
    <source>
        <dbReference type="ARBA" id="ARBA00022833"/>
    </source>
</evidence>
<keyword evidence="2" id="KW-0479">Metal-binding</keyword>
<accession>A0AA89BPZ4</accession>
<keyword evidence="6" id="KW-0805">Transcription regulation</keyword>
<evidence type="ECO:0000256" key="4">
    <source>
        <dbReference type="ARBA" id="ARBA00022771"/>
    </source>
</evidence>
<dbReference type="SUPFAM" id="SSF57667">
    <property type="entry name" value="beta-beta-alpha zinc fingers"/>
    <property type="match status" value="2"/>
</dbReference>
<feature type="domain" description="C2H2-type" evidence="17">
    <location>
        <begin position="716"/>
        <end position="743"/>
    </location>
</feature>
<evidence type="ECO:0000256" key="13">
    <source>
        <dbReference type="ARBA" id="ARBA00065038"/>
    </source>
</evidence>
<evidence type="ECO:0000256" key="2">
    <source>
        <dbReference type="ARBA" id="ARBA00022723"/>
    </source>
</evidence>
<feature type="domain" description="C2H2-type" evidence="17">
    <location>
        <begin position="656"/>
        <end position="685"/>
    </location>
</feature>
<evidence type="ECO:0000256" key="9">
    <source>
        <dbReference type="ARBA" id="ARBA00023163"/>
    </source>
</evidence>
<protein>
    <recommendedName>
        <fullName evidence="14">Transcription factor Sp7</fullName>
    </recommendedName>
    <alternativeName>
        <fullName evidence="15">Zinc finger protein osterix</fullName>
    </alternativeName>
</protein>
<evidence type="ECO:0000259" key="17">
    <source>
        <dbReference type="PROSITE" id="PS50157"/>
    </source>
</evidence>
<dbReference type="Proteomes" id="UP001186944">
    <property type="component" value="Unassembled WGS sequence"/>
</dbReference>
<comment type="subcellular location">
    <subcellularLocation>
        <location evidence="1">Nucleus</location>
    </subcellularLocation>
</comment>
<gene>
    <name evidence="18" type="ORF">FSP39_017719</name>
</gene>
<evidence type="ECO:0000256" key="7">
    <source>
        <dbReference type="ARBA" id="ARBA00023125"/>
    </source>
</evidence>
<feature type="domain" description="C2H2-type" evidence="17">
    <location>
        <begin position="686"/>
        <end position="715"/>
    </location>
</feature>
<dbReference type="FunFam" id="3.30.160.60:FF:000014">
    <property type="entry name" value="Transcription factor Sp3"/>
    <property type="match status" value="1"/>
</dbReference>
<evidence type="ECO:0000256" key="8">
    <source>
        <dbReference type="ARBA" id="ARBA00023159"/>
    </source>
</evidence>
<dbReference type="GO" id="GO:0005737">
    <property type="term" value="C:cytoplasm"/>
    <property type="evidence" value="ECO:0007669"/>
    <property type="project" value="UniProtKB-ARBA"/>
</dbReference>
<evidence type="ECO:0000256" key="6">
    <source>
        <dbReference type="ARBA" id="ARBA00023015"/>
    </source>
</evidence>
<evidence type="ECO:0000256" key="14">
    <source>
        <dbReference type="ARBA" id="ARBA00067541"/>
    </source>
</evidence>
<dbReference type="InterPro" id="IPR013087">
    <property type="entry name" value="Znf_C2H2_type"/>
</dbReference>
<keyword evidence="3" id="KW-0677">Repeat</keyword>
<dbReference type="AlphaFoldDB" id="A0AA89BPZ4"/>
<dbReference type="Pfam" id="PF00096">
    <property type="entry name" value="zf-C2H2"/>
    <property type="match status" value="2"/>
</dbReference>
<evidence type="ECO:0000313" key="18">
    <source>
        <dbReference type="EMBL" id="KAK3083254.1"/>
    </source>
</evidence>
<keyword evidence="9" id="KW-0804">Transcription</keyword>
<dbReference type="PANTHER" id="PTHR23235:SF165">
    <property type="entry name" value="TRANSCRIPTION FACTOR BTD"/>
    <property type="match status" value="1"/>
</dbReference>
<dbReference type="InterPro" id="IPR036236">
    <property type="entry name" value="Znf_C2H2_sf"/>
</dbReference>
<keyword evidence="19" id="KW-1185">Reference proteome</keyword>
<evidence type="ECO:0000256" key="1">
    <source>
        <dbReference type="ARBA" id="ARBA00004123"/>
    </source>
</evidence>
<keyword evidence="7" id="KW-0238">DNA-binding</keyword>
<evidence type="ECO:0000256" key="16">
    <source>
        <dbReference type="PROSITE-ProRule" id="PRU00042"/>
    </source>
</evidence>
<evidence type="ECO:0000256" key="3">
    <source>
        <dbReference type="ARBA" id="ARBA00022737"/>
    </source>
</evidence>
<keyword evidence="5" id="KW-0862">Zinc</keyword>
<dbReference type="Gene3D" id="3.30.160.60">
    <property type="entry name" value="Classic Zinc Finger"/>
    <property type="match status" value="3"/>
</dbReference>
<sequence length="765" mass="80791">MHTPCHLTPPRFLFQDVQPSPLALLAATCSKIGAPPPNSDGSANQNGEQIRVVGQVQQGGEVVTPSLIQLPNGTYVDASGKQQVGIPVTIGPNGQIIQQGTPGAQQIVGPGGNLAYNVIPQFQTIGVDSQDGSAIIIPASPSVGNAGQTFIGNQQVFATPNGQFVRAQGIGGNILPTGMGMGAVASIGGNIVNIGGNLVSLPGIQNMSNTVRPIQTLQLQSPVQQMMPNIIQIPVTGPNGQATMQTVQLQNVAMPTLQAGNVQTTQSTENSAPQISTAVSATTQSVQHPQTIQIQPHVIETTKPDQSTTPQKIIGSTNENNEASTPKTLTIAANPITTESAATNAAVAQPQVANQSMLTSAIPTSAFQQMPTLVYNAATGQLIPLSQGMMGTNGQLITSTPQIATSTTTSTSTVATPQPVNIMPVTPQQIGLQAIGGQGFQNIQFANAQGQIITQNPFLPTLNIANVRAPNAIQTFQIPNVQPVPNIQGVQAVSNIQGLQTFQLTPNGQLIAANPAPGTIQTNLGSLTVTPQGAITLAGSNINQTGTQQPTSPQQYATVQNVQTGQQIAVSQAGGVVPSQPVAGQTLQISTDPAEGGKWQVVTANGQQTITAISPTQTSGEVTPGRRLRRVACTCPNCKELEGRSRTAGENQKRLHICHVPGCNKVYGKTSHLRAHLRWHTGERPFVCNWLFCGKRFTRSDELQRHRRTHTGEKKFECPDCHKRFMRSDHLTKHRKTHLNRGKGNTSLGMFKKGKKIISRPFHSI</sequence>
<dbReference type="PROSITE" id="PS00028">
    <property type="entry name" value="ZINC_FINGER_C2H2_1"/>
    <property type="match status" value="3"/>
</dbReference>
<evidence type="ECO:0000256" key="12">
    <source>
        <dbReference type="ARBA" id="ARBA00053320"/>
    </source>
</evidence>
<dbReference type="GO" id="GO:0008270">
    <property type="term" value="F:zinc ion binding"/>
    <property type="evidence" value="ECO:0007669"/>
    <property type="project" value="UniProtKB-KW"/>
</dbReference>
<evidence type="ECO:0000313" key="19">
    <source>
        <dbReference type="Proteomes" id="UP001186944"/>
    </source>
</evidence>
<dbReference type="GO" id="GO:0005634">
    <property type="term" value="C:nucleus"/>
    <property type="evidence" value="ECO:0007669"/>
    <property type="project" value="UniProtKB-SubCell"/>
</dbReference>
<dbReference type="PANTHER" id="PTHR23235">
    <property type="entry name" value="KRUEPPEL-LIKE TRANSCRIPTION FACTOR"/>
    <property type="match status" value="1"/>
</dbReference>
<comment type="similarity">
    <text evidence="11">Belongs to the Sp1 C2H2-type zinc-finger protein family.</text>
</comment>
<dbReference type="PROSITE" id="PS50157">
    <property type="entry name" value="ZINC_FINGER_C2H2_2"/>
    <property type="match status" value="3"/>
</dbReference>
<keyword evidence="10" id="KW-0539">Nucleus</keyword>
<dbReference type="EMBL" id="VSWD01000014">
    <property type="protein sequence ID" value="KAK3083254.1"/>
    <property type="molecule type" value="Genomic_DNA"/>
</dbReference>
<keyword evidence="8" id="KW-0010">Activator</keyword>
<keyword evidence="4 16" id="KW-0863">Zinc-finger</keyword>
<dbReference type="GO" id="GO:0000978">
    <property type="term" value="F:RNA polymerase II cis-regulatory region sequence-specific DNA binding"/>
    <property type="evidence" value="ECO:0007669"/>
    <property type="project" value="TreeGrafter"/>
</dbReference>
<reference evidence="18" key="1">
    <citation type="submission" date="2019-08" db="EMBL/GenBank/DDBJ databases">
        <title>The improved chromosome-level genome for the pearl oyster Pinctada fucata martensii using PacBio sequencing and Hi-C.</title>
        <authorList>
            <person name="Zheng Z."/>
        </authorList>
    </citation>
    <scope>NUCLEOTIDE SEQUENCE</scope>
    <source>
        <strain evidence="18">ZZ-2019</strain>
        <tissue evidence="18">Adductor muscle</tissue>
    </source>
</reference>
<dbReference type="FunFam" id="3.30.160.60:FF:000100">
    <property type="entry name" value="Zinc finger 45-like"/>
    <property type="match status" value="1"/>
</dbReference>